<name>A0AC34RDN2_9BILA</name>
<sequence length="170" mass="19332">MGCCNRGFSSVFAVFSAVLYVFLALFIYSVNGRFEVFPYFGFAVFTCCLLVIGTCAKISVVLLVYIVFDLFRFLLQLGVLACLIYICRTRNEGIVEIIFGFPGFFNFVDNHKQDFLKDVDVDKYLNVALISLAVLMVFDALLTLLKIALAYSLRSEMKRDSRRRAIRFSA</sequence>
<dbReference type="WBParaSite" id="JU765_v2.g5785.t1">
    <property type="protein sequence ID" value="JU765_v2.g5785.t1"/>
    <property type="gene ID" value="JU765_v2.g5785"/>
</dbReference>
<proteinExistence type="predicted"/>
<dbReference type="Proteomes" id="UP000887576">
    <property type="component" value="Unplaced"/>
</dbReference>
<protein>
    <submittedName>
        <fullName evidence="2">NADH dehydrogenase subunit 6</fullName>
    </submittedName>
</protein>
<evidence type="ECO:0000313" key="1">
    <source>
        <dbReference type="Proteomes" id="UP000887576"/>
    </source>
</evidence>
<reference evidence="2" key="1">
    <citation type="submission" date="2022-11" db="UniProtKB">
        <authorList>
            <consortium name="WormBaseParasite"/>
        </authorList>
    </citation>
    <scope>IDENTIFICATION</scope>
</reference>
<organism evidence="1 2">
    <name type="scientific">Panagrolaimus sp. JU765</name>
    <dbReference type="NCBI Taxonomy" id="591449"/>
    <lineage>
        <taxon>Eukaryota</taxon>
        <taxon>Metazoa</taxon>
        <taxon>Ecdysozoa</taxon>
        <taxon>Nematoda</taxon>
        <taxon>Chromadorea</taxon>
        <taxon>Rhabditida</taxon>
        <taxon>Tylenchina</taxon>
        <taxon>Panagrolaimomorpha</taxon>
        <taxon>Panagrolaimoidea</taxon>
        <taxon>Panagrolaimidae</taxon>
        <taxon>Panagrolaimus</taxon>
    </lineage>
</organism>
<accession>A0AC34RDN2</accession>
<evidence type="ECO:0000313" key="2">
    <source>
        <dbReference type="WBParaSite" id="JU765_v2.g5785.t1"/>
    </source>
</evidence>